<dbReference type="Proteomes" id="UP000655443">
    <property type="component" value="Unassembled WGS sequence"/>
</dbReference>
<reference evidence="2" key="2">
    <citation type="submission" date="2020-09" db="EMBL/GenBank/DDBJ databases">
        <authorList>
            <person name="Sun Q."/>
            <person name="Ohkuma M."/>
        </authorList>
    </citation>
    <scope>NUCLEOTIDE SEQUENCE</scope>
    <source>
        <strain evidence="2">JCM 4714</strain>
    </source>
</reference>
<feature type="compositionally biased region" description="Polar residues" evidence="1">
    <location>
        <begin position="43"/>
        <end position="59"/>
    </location>
</feature>
<name>A0A919D4H4_9ACTN</name>
<keyword evidence="3" id="KW-1185">Reference proteome</keyword>
<evidence type="ECO:0000313" key="2">
    <source>
        <dbReference type="EMBL" id="GHE07773.1"/>
    </source>
</evidence>
<gene>
    <name evidence="2" type="ORF">GCM10010339_53840</name>
</gene>
<accession>A0A919D4H4</accession>
<comment type="caution">
    <text evidence="2">The sequence shown here is derived from an EMBL/GenBank/DDBJ whole genome shotgun (WGS) entry which is preliminary data.</text>
</comment>
<dbReference type="EMBL" id="BMVG01000014">
    <property type="protein sequence ID" value="GHE07773.1"/>
    <property type="molecule type" value="Genomic_DNA"/>
</dbReference>
<reference evidence="2" key="1">
    <citation type="journal article" date="2014" name="Int. J. Syst. Evol. Microbiol.">
        <title>Complete genome sequence of Corynebacterium casei LMG S-19264T (=DSM 44701T), isolated from a smear-ripened cheese.</title>
        <authorList>
            <consortium name="US DOE Joint Genome Institute (JGI-PGF)"/>
            <person name="Walter F."/>
            <person name="Albersmeier A."/>
            <person name="Kalinowski J."/>
            <person name="Ruckert C."/>
        </authorList>
    </citation>
    <scope>NUCLEOTIDE SEQUENCE</scope>
    <source>
        <strain evidence="2">JCM 4714</strain>
    </source>
</reference>
<feature type="compositionally biased region" description="Low complexity" evidence="1">
    <location>
        <begin position="17"/>
        <end position="30"/>
    </location>
</feature>
<evidence type="ECO:0000256" key="1">
    <source>
        <dbReference type="SAM" id="MobiDB-lite"/>
    </source>
</evidence>
<evidence type="ECO:0000313" key="3">
    <source>
        <dbReference type="Proteomes" id="UP000655443"/>
    </source>
</evidence>
<organism evidence="2 3">
    <name type="scientific">Streptomyces alanosinicus</name>
    <dbReference type="NCBI Taxonomy" id="68171"/>
    <lineage>
        <taxon>Bacteria</taxon>
        <taxon>Bacillati</taxon>
        <taxon>Actinomycetota</taxon>
        <taxon>Actinomycetes</taxon>
        <taxon>Kitasatosporales</taxon>
        <taxon>Streptomycetaceae</taxon>
        <taxon>Streptomyces</taxon>
    </lineage>
</organism>
<protein>
    <submittedName>
        <fullName evidence="2">Uncharacterized protein</fullName>
    </submittedName>
</protein>
<sequence length="99" mass="10458">MIVRNTPGSREDHAKQAGGSAPTAAGAPHGPGRRPPGHEPHTANRNSGPPHSRTASRTGPRTGFPPRLPAPEKRRGRVAPAERRAVRPVNLGRQYAGSQ</sequence>
<dbReference type="AlphaFoldDB" id="A0A919D4H4"/>
<proteinExistence type="predicted"/>
<feature type="region of interest" description="Disordered" evidence="1">
    <location>
        <begin position="1"/>
        <end position="99"/>
    </location>
</feature>